<dbReference type="GeneID" id="66115375"/>
<dbReference type="EMBL" id="JAHMUF010000019">
    <property type="protein sequence ID" value="KAG7192282.1"/>
    <property type="molecule type" value="Genomic_DNA"/>
</dbReference>
<sequence>MTVEGKPHIAVLVCDTPIPGIAEVHGDFGDNVKQLVTQANKDTSIIDLPLKKYQVSFEEKGVDHSEQLDGVYQELTTGISDGTVKGVILTGSRSDSFATDVQWITRLDVFLQRLLFEMTHVPVVGLCFGHQIIAKNLGASVGRNKESIGWECGTTTISLSNDLFRLPNSPFDQAGSGTELKLNLVEFHRDIVQSMPPPRENLTFINIGHTAKCAIQGLITCTGATKVLTFQGHPEFTTVEALDMLQRDIDLNIIDNATFQKAKYNTEMLTNLGTYIGKVISYFFRNNID</sequence>
<dbReference type="InterPro" id="IPR044992">
    <property type="entry name" value="ChyE-like"/>
</dbReference>
<proteinExistence type="predicted"/>
<evidence type="ECO:0000313" key="2">
    <source>
        <dbReference type="EMBL" id="KAG7192282.1"/>
    </source>
</evidence>
<keyword evidence="3" id="KW-1185">Reference proteome</keyword>
<dbReference type="GO" id="GO:0005634">
    <property type="term" value="C:nucleus"/>
    <property type="evidence" value="ECO:0007669"/>
    <property type="project" value="TreeGrafter"/>
</dbReference>
<dbReference type="PANTHER" id="PTHR42695:SF5">
    <property type="entry name" value="GLUTAMINE AMIDOTRANSFERASE YLR126C-RELATED"/>
    <property type="match status" value="1"/>
</dbReference>
<dbReference type="Gene3D" id="3.40.50.880">
    <property type="match status" value="1"/>
</dbReference>
<evidence type="ECO:0000259" key="1">
    <source>
        <dbReference type="Pfam" id="PF00117"/>
    </source>
</evidence>
<dbReference type="AlphaFoldDB" id="A0A9P8AHA1"/>
<dbReference type="PANTHER" id="PTHR42695">
    <property type="entry name" value="GLUTAMINE AMIDOTRANSFERASE YLR126C-RELATED"/>
    <property type="match status" value="1"/>
</dbReference>
<dbReference type="GO" id="GO:0005829">
    <property type="term" value="C:cytosol"/>
    <property type="evidence" value="ECO:0007669"/>
    <property type="project" value="TreeGrafter"/>
</dbReference>
<dbReference type="RefSeq" id="XP_043047832.1">
    <property type="nucleotide sequence ID" value="XM_043192777.1"/>
</dbReference>
<comment type="caution">
    <text evidence="2">The sequence shown here is derived from an EMBL/GenBank/DDBJ whole genome shotgun (WGS) entry which is preliminary data.</text>
</comment>
<dbReference type="Pfam" id="PF00117">
    <property type="entry name" value="GATase"/>
    <property type="match status" value="1"/>
</dbReference>
<dbReference type="CDD" id="cd01741">
    <property type="entry name" value="GATase1_1"/>
    <property type="match status" value="1"/>
</dbReference>
<protein>
    <recommendedName>
        <fullName evidence="1">Glutamine amidotransferase domain-containing protein</fullName>
    </recommendedName>
</protein>
<dbReference type="Proteomes" id="UP000790833">
    <property type="component" value="Unassembled WGS sequence"/>
</dbReference>
<accession>A0A9P8AHA1</accession>
<dbReference type="PROSITE" id="PS51273">
    <property type="entry name" value="GATASE_TYPE_1"/>
    <property type="match status" value="1"/>
</dbReference>
<dbReference type="InterPro" id="IPR017926">
    <property type="entry name" value="GATASE"/>
</dbReference>
<dbReference type="OrthoDB" id="92161at2759"/>
<dbReference type="InterPro" id="IPR029062">
    <property type="entry name" value="Class_I_gatase-like"/>
</dbReference>
<reference evidence="2" key="1">
    <citation type="submission" date="2021-03" db="EMBL/GenBank/DDBJ databases">
        <authorList>
            <person name="Palmer J.M."/>
        </authorList>
    </citation>
    <scope>NUCLEOTIDE SEQUENCE</scope>
    <source>
        <strain evidence="2">ARV_011</strain>
    </source>
</reference>
<organism evidence="2 3">
    <name type="scientific">Scheffersomyces spartinae</name>
    <dbReference type="NCBI Taxonomy" id="45513"/>
    <lineage>
        <taxon>Eukaryota</taxon>
        <taxon>Fungi</taxon>
        <taxon>Dikarya</taxon>
        <taxon>Ascomycota</taxon>
        <taxon>Saccharomycotina</taxon>
        <taxon>Pichiomycetes</taxon>
        <taxon>Debaryomycetaceae</taxon>
        <taxon>Scheffersomyces</taxon>
    </lineage>
</organism>
<name>A0A9P8AHA1_9ASCO</name>
<evidence type="ECO:0000313" key="3">
    <source>
        <dbReference type="Proteomes" id="UP000790833"/>
    </source>
</evidence>
<dbReference type="SUPFAM" id="SSF52317">
    <property type="entry name" value="Class I glutamine amidotransferase-like"/>
    <property type="match status" value="1"/>
</dbReference>
<gene>
    <name evidence="2" type="ORF">KQ657_002001</name>
</gene>
<feature type="domain" description="Glutamine amidotransferase" evidence="1">
    <location>
        <begin position="113"/>
        <end position="240"/>
    </location>
</feature>